<proteinExistence type="predicted"/>
<keyword evidence="3" id="KW-1185">Reference proteome</keyword>
<dbReference type="Proteomes" id="UP000000731">
    <property type="component" value="Segment"/>
</dbReference>
<dbReference type="EMBL" id="AY129339">
    <property type="protein sequence ID" value="AAN02076.1"/>
    <property type="molecule type" value="Genomic_DNA"/>
</dbReference>
<gene>
    <name evidence="2" type="primary">22</name>
    <name evidence="2" type="ORF">PBI_BARNYARD_22</name>
</gene>
<dbReference type="RefSeq" id="NP_818560.1">
    <property type="nucleotide sequence ID" value="NC_004689.1"/>
</dbReference>
<dbReference type="OrthoDB" id="25422at10239"/>
<evidence type="ECO:0000256" key="1">
    <source>
        <dbReference type="SAM" id="MobiDB-lite"/>
    </source>
</evidence>
<evidence type="ECO:0000313" key="2">
    <source>
        <dbReference type="EMBL" id="AAN02076.1"/>
    </source>
</evidence>
<accession>Q856F0</accession>
<organism evidence="2 3">
    <name type="scientific">Mycobacterium phage Barnyard</name>
    <dbReference type="NCBI Taxonomy" id="205880"/>
    <lineage>
        <taxon>Viruses</taxon>
        <taxon>Duplodnaviria</taxon>
        <taxon>Heunggongvirae</taxon>
        <taxon>Uroviricota</taxon>
        <taxon>Caudoviricetes</taxon>
        <taxon>Barnyardvirus</taxon>
        <taxon>Barnyardvirus barnyard</taxon>
    </lineage>
</organism>
<dbReference type="KEGG" id="vg:1260226"/>
<feature type="region of interest" description="Disordered" evidence="1">
    <location>
        <begin position="1"/>
        <end position="56"/>
    </location>
</feature>
<feature type="compositionally biased region" description="Basic and acidic residues" evidence="1">
    <location>
        <begin position="261"/>
        <end position="273"/>
    </location>
</feature>
<evidence type="ECO:0000313" key="3">
    <source>
        <dbReference type="Proteomes" id="UP000000731"/>
    </source>
</evidence>
<feature type="region of interest" description="Disordered" evidence="1">
    <location>
        <begin position="161"/>
        <end position="273"/>
    </location>
</feature>
<protein>
    <submittedName>
        <fullName evidence="2">Uncharacterized protein</fullName>
    </submittedName>
</protein>
<reference evidence="2 3" key="1">
    <citation type="journal article" date="2003" name="Cell">
        <title>Origins of highly mosaic mycobacteriophage genomes.</title>
        <authorList>
            <person name="Pedulla M.L."/>
            <person name="Ford M.E."/>
            <person name="Houtz J.M."/>
            <person name="Karthikeyan T."/>
            <person name="Wadsworth C."/>
            <person name="Lewis J.A."/>
            <person name="Jacobs-Sera D."/>
            <person name="Falbo J."/>
            <person name="Gross J."/>
            <person name="Pannunzio N.R."/>
            <person name="Brucker W."/>
            <person name="Kumar V."/>
            <person name="Kandasamy J."/>
            <person name="Keenan L."/>
            <person name="Bardarov S."/>
            <person name="Kriakov J."/>
            <person name="Lawrence J.G."/>
            <person name="Jacobs W.R. Jr."/>
            <person name="Hendrix R.W."/>
            <person name="Hatfull G.F."/>
        </authorList>
    </citation>
    <scope>NUCLEOTIDE SEQUENCE</scope>
</reference>
<name>Q856F0_9CAUD</name>
<sequence length="273" mass="29251">MSLVLDPNRPWTKEEKEWARSSGRGYLVETNERRFPGGKAKNALPHEQAGEPPESAQFGQLGEMARQAAVYDVGGVPLPGTTLDYDTGRALQFDAEGNGVAVEPEIPVNSPGAFATVALRQESEGFGSYSDQGDDVDEDIIDYVLSLKTKDDVKAAIDEANKKAPAEYRQTYSSGDDRDALNDKLALVLQDTRHPEAAAQARNLAQRTQPPAVPDEDDQSMVAQNVGFTDDFAEGDPSPASGEGDDAASQAQNDGPVTDAEPVKAEAKKSTKK</sequence>